<evidence type="ECO:0000313" key="2">
    <source>
        <dbReference type="Proteomes" id="UP001055879"/>
    </source>
</evidence>
<keyword evidence="2" id="KW-1185">Reference proteome</keyword>
<accession>A0ACB9BGC1</accession>
<proteinExistence type="predicted"/>
<comment type="caution">
    <text evidence="1">The sequence shown here is derived from an EMBL/GenBank/DDBJ whole genome shotgun (WGS) entry which is preliminary data.</text>
</comment>
<name>A0ACB9BGC1_ARCLA</name>
<protein>
    <submittedName>
        <fullName evidence="1">Uncharacterized protein</fullName>
    </submittedName>
</protein>
<reference evidence="1 2" key="2">
    <citation type="journal article" date="2022" name="Mol. Ecol. Resour.">
        <title>The genomes of chicory, endive, great burdock and yacon provide insights into Asteraceae paleo-polyploidization history and plant inulin production.</title>
        <authorList>
            <person name="Fan W."/>
            <person name="Wang S."/>
            <person name="Wang H."/>
            <person name="Wang A."/>
            <person name="Jiang F."/>
            <person name="Liu H."/>
            <person name="Zhao H."/>
            <person name="Xu D."/>
            <person name="Zhang Y."/>
        </authorList>
    </citation>
    <scope>NUCLEOTIDE SEQUENCE [LARGE SCALE GENOMIC DNA]</scope>
    <source>
        <strain evidence="2">cv. Niubang</strain>
    </source>
</reference>
<dbReference type="EMBL" id="CM042052">
    <property type="protein sequence ID" value="KAI3719740.1"/>
    <property type="molecule type" value="Genomic_DNA"/>
</dbReference>
<gene>
    <name evidence="1" type="ORF">L6452_20644</name>
</gene>
<organism evidence="1 2">
    <name type="scientific">Arctium lappa</name>
    <name type="common">Greater burdock</name>
    <name type="synonym">Lappa major</name>
    <dbReference type="NCBI Taxonomy" id="4217"/>
    <lineage>
        <taxon>Eukaryota</taxon>
        <taxon>Viridiplantae</taxon>
        <taxon>Streptophyta</taxon>
        <taxon>Embryophyta</taxon>
        <taxon>Tracheophyta</taxon>
        <taxon>Spermatophyta</taxon>
        <taxon>Magnoliopsida</taxon>
        <taxon>eudicotyledons</taxon>
        <taxon>Gunneridae</taxon>
        <taxon>Pentapetalae</taxon>
        <taxon>asterids</taxon>
        <taxon>campanulids</taxon>
        <taxon>Asterales</taxon>
        <taxon>Asteraceae</taxon>
        <taxon>Carduoideae</taxon>
        <taxon>Cardueae</taxon>
        <taxon>Arctiinae</taxon>
        <taxon>Arctium</taxon>
    </lineage>
</organism>
<evidence type="ECO:0000313" key="1">
    <source>
        <dbReference type="EMBL" id="KAI3719740.1"/>
    </source>
</evidence>
<sequence length="67" mass="7568">MYCIKSMKLKGGCLVMYFEMVILILNNQNIILLTTISVIPISLPGHIVISNAPSGMEAKCLKEWWQQ</sequence>
<reference evidence="2" key="1">
    <citation type="journal article" date="2022" name="Mol. Ecol. Resour.">
        <title>The genomes of chicory, endive, great burdock and yacon provide insights into Asteraceae palaeo-polyploidization history and plant inulin production.</title>
        <authorList>
            <person name="Fan W."/>
            <person name="Wang S."/>
            <person name="Wang H."/>
            <person name="Wang A."/>
            <person name="Jiang F."/>
            <person name="Liu H."/>
            <person name="Zhao H."/>
            <person name="Xu D."/>
            <person name="Zhang Y."/>
        </authorList>
    </citation>
    <scope>NUCLEOTIDE SEQUENCE [LARGE SCALE GENOMIC DNA]</scope>
    <source>
        <strain evidence="2">cv. Niubang</strain>
    </source>
</reference>
<dbReference type="Proteomes" id="UP001055879">
    <property type="component" value="Linkage Group LG06"/>
</dbReference>